<dbReference type="InterPro" id="IPR023779">
    <property type="entry name" value="Chromodomain_CS"/>
</dbReference>
<dbReference type="Gene3D" id="2.40.50.40">
    <property type="match status" value="1"/>
</dbReference>
<dbReference type="InterPro" id="IPR042796">
    <property type="entry name" value="CBX2"/>
</dbReference>
<feature type="domain" description="Chromo" evidence="3">
    <location>
        <begin position="23"/>
        <end position="81"/>
    </location>
</feature>
<dbReference type="SUPFAM" id="SSF54160">
    <property type="entry name" value="Chromo domain-like"/>
    <property type="match status" value="1"/>
</dbReference>
<dbReference type="PANTHER" id="PTHR46860:SF1">
    <property type="entry name" value="CHROMOBOX PROTEIN HOMOLOG 2"/>
    <property type="match status" value="1"/>
</dbReference>
<dbReference type="Pfam" id="PF17218">
    <property type="entry name" value="CBX7_C"/>
    <property type="match status" value="1"/>
</dbReference>
<evidence type="ECO:0000313" key="4">
    <source>
        <dbReference type="EMBL" id="KAJ8319354.1"/>
    </source>
</evidence>
<dbReference type="Pfam" id="PF00385">
    <property type="entry name" value="Chromo"/>
    <property type="match status" value="1"/>
</dbReference>
<reference evidence="4 5" key="1">
    <citation type="submission" date="2022-12" db="EMBL/GenBank/DDBJ databases">
        <title>Chromosome-level genome of Tegillarca granosa.</title>
        <authorList>
            <person name="Kim J."/>
        </authorList>
    </citation>
    <scope>NUCLEOTIDE SEQUENCE [LARGE SCALE GENOMIC DNA]</scope>
    <source>
        <strain evidence="4">Teg-2019</strain>
        <tissue evidence="4">Adductor muscle</tissue>
    </source>
</reference>
<comment type="subcellular location">
    <subcellularLocation>
        <location evidence="1">Nucleus</location>
    </subcellularLocation>
</comment>
<dbReference type="InterPro" id="IPR023780">
    <property type="entry name" value="Chromo_domain"/>
</dbReference>
<comment type="caution">
    <text evidence="4">The sequence shown here is derived from an EMBL/GenBank/DDBJ whole genome shotgun (WGS) entry which is preliminary data.</text>
</comment>
<accession>A0ABQ9FPY8</accession>
<gene>
    <name evidence="4" type="ORF">KUTeg_004445</name>
</gene>
<evidence type="ECO:0000259" key="3">
    <source>
        <dbReference type="PROSITE" id="PS50013"/>
    </source>
</evidence>
<proteinExistence type="predicted"/>
<name>A0ABQ9FPY8_TEGGR</name>
<dbReference type="Proteomes" id="UP001217089">
    <property type="component" value="Unassembled WGS sequence"/>
</dbReference>
<evidence type="ECO:0000256" key="2">
    <source>
        <dbReference type="ARBA" id="ARBA00023242"/>
    </source>
</evidence>
<dbReference type="PANTHER" id="PTHR46860">
    <property type="entry name" value="CHROMOBOX PROTEIN HOMOLOG 2"/>
    <property type="match status" value="1"/>
</dbReference>
<dbReference type="InterPro" id="IPR016197">
    <property type="entry name" value="Chromo-like_dom_sf"/>
</dbReference>
<protein>
    <recommendedName>
        <fullName evidence="3">Chromo domain-containing protein</fullName>
    </recommendedName>
</protein>
<evidence type="ECO:0000313" key="5">
    <source>
        <dbReference type="Proteomes" id="UP001217089"/>
    </source>
</evidence>
<dbReference type="InterPro" id="IPR000953">
    <property type="entry name" value="Chromo/chromo_shadow_dom"/>
</dbReference>
<evidence type="ECO:0000256" key="1">
    <source>
        <dbReference type="ARBA" id="ARBA00004123"/>
    </source>
</evidence>
<keyword evidence="5" id="KW-1185">Reference proteome</keyword>
<organism evidence="4 5">
    <name type="scientific">Tegillarca granosa</name>
    <name type="common">Malaysian cockle</name>
    <name type="synonym">Anadara granosa</name>
    <dbReference type="NCBI Taxonomy" id="220873"/>
    <lineage>
        <taxon>Eukaryota</taxon>
        <taxon>Metazoa</taxon>
        <taxon>Spiralia</taxon>
        <taxon>Lophotrochozoa</taxon>
        <taxon>Mollusca</taxon>
        <taxon>Bivalvia</taxon>
        <taxon>Autobranchia</taxon>
        <taxon>Pteriomorphia</taxon>
        <taxon>Arcoida</taxon>
        <taxon>Arcoidea</taxon>
        <taxon>Arcidae</taxon>
        <taxon>Tegillarca</taxon>
    </lineage>
</organism>
<dbReference type="SMART" id="SM00298">
    <property type="entry name" value="CHROMO"/>
    <property type="match status" value="1"/>
</dbReference>
<dbReference type="EMBL" id="JARBDR010000214">
    <property type="protein sequence ID" value="KAJ8319354.1"/>
    <property type="molecule type" value="Genomic_DNA"/>
</dbReference>
<keyword evidence="2" id="KW-0539">Nucleus</keyword>
<dbReference type="PROSITE" id="PS50013">
    <property type="entry name" value="CHROMO_2"/>
    <property type="match status" value="1"/>
</dbReference>
<sequence>MFVNTFLYTDKMEAEFAFGERIFKADYIKKKRIRKGKVQYLVKWRGYSSKSSTWEPEENILDPLLVREYEERPYSKKIGRRRRSEMENFLPYGEKYYKKSLMHDDHLENSNNALRIAPSFKHNQVFNNGHNEVNGKSDYIIPRQETDVPLSTSLFINDKGHNLHEINENDNERKNLEKLEFNSENKNAFDLCYLDNRKSRDFEDSTACLCDDLNGNKKRVFDWVSKSRAMHETSFHEREDNSIKHDVIKDSSSSGLLYGELTSGNESSAVSTMDSDDDTIVDFDTKADDMCTETSDNNPVKVFVTDVTCNSVTVTFIESPTRPGFFKMDGFRN</sequence>
<dbReference type="InterPro" id="IPR033773">
    <property type="entry name" value="CBX7_C"/>
</dbReference>
<dbReference type="PROSITE" id="PS00598">
    <property type="entry name" value="CHROMO_1"/>
    <property type="match status" value="1"/>
</dbReference>